<dbReference type="InterPro" id="IPR037873">
    <property type="entry name" value="BamE-like"/>
</dbReference>
<sequence length="152" mass="16472">MINTAALLFRGLVVGVALLALGGCAATYRNSGYVPSEADLAEITVGIDDRSSVEDQVGRPVSQGVIADRAWYFVGTRWEYFAYRAPQPIDRQVVAISFDEGGTVQNIERFSLADGEVISLNRRVTDSNIEGVSLIRQLLGNIGNFDAGNFLN</sequence>
<evidence type="ECO:0000313" key="4">
    <source>
        <dbReference type="EMBL" id="ABV93458.1"/>
    </source>
</evidence>
<dbReference type="OrthoDB" id="7203955at2"/>
<dbReference type="HOGENOM" id="CLU_104933_0_0_5"/>
<evidence type="ECO:0000256" key="2">
    <source>
        <dbReference type="ARBA" id="ARBA00023136"/>
    </source>
</evidence>
<keyword evidence="5" id="KW-1185">Reference proteome</keyword>
<dbReference type="STRING" id="398580.Dshi_1716"/>
<dbReference type="GO" id="GO:0019867">
    <property type="term" value="C:outer membrane"/>
    <property type="evidence" value="ECO:0007669"/>
    <property type="project" value="InterPro"/>
</dbReference>
<dbReference type="KEGG" id="dsh:Dshi_1716"/>
<dbReference type="Gene3D" id="3.30.1450.10">
    <property type="match status" value="1"/>
</dbReference>
<reference evidence="5" key="1">
    <citation type="journal article" date="2010" name="ISME J.">
        <title>The complete genome sequence of the algal symbiont Dinoroseobacter shibae: a hitchhiker's guide to life in the sea.</title>
        <authorList>
            <person name="Wagner-Dobler I."/>
            <person name="Ballhausen B."/>
            <person name="Berger M."/>
            <person name="Brinkhoff T."/>
            <person name="Buchholz I."/>
            <person name="Bunk B."/>
            <person name="Cypionka H."/>
            <person name="Daniel R."/>
            <person name="Drepper T."/>
            <person name="Gerdts G."/>
            <person name="Hahnke S."/>
            <person name="Han C."/>
            <person name="Jahn D."/>
            <person name="Kalhoefer D."/>
            <person name="Kiss H."/>
            <person name="Klenk H.P."/>
            <person name="Kyrpides N."/>
            <person name="Liebl W."/>
            <person name="Liesegang H."/>
            <person name="Meincke L."/>
            <person name="Pati A."/>
            <person name="Petersen J."/>
            <person name="Piekarski T."/>
            <person name="Pommerenke C."/>
            <person name="Pradella S."/>
            <person name="Pukall R."/>
            <person name="Rabus R."/>
            <person name="Stackebrandt E."/>
            <person name="Thole S."/>
            <person name="Thompson L."/>
            <person name="Tielen P."/>
            <person name="Tomasch J."/>
            <person name="von Jan M."/>
            <person name="Wanphrut N."/>
            <person name="Wichels A."/>
            <person name="Zech H."/>
            <person name="Simon M."/>
        </authorList>
    </citation>
    <scope>NUCLEOTIDE SEQUENCE [LARGE SCALE GENOMIC DNA]</scope>
    <source>
        <strain evidence="5">DSM 16493 / NCIMB 14021 / DFL 12</strain>
    </source>
</reference>
<proteinExistence type="predicted"/>
<gene>
    <name evidence="4" type="ordered locus">Dshi_1716</name>
</gene>
<evidence type="ECO:0000259" key="3">
    <source>
        <dbReference type="Pfam" id="PF04355"/>
    </source>
</evidence>
<keyword evidence="2" id="KW-0472">Membrane</keyword>
<organism evidence="4 5">
    <name type="scientific">Dinoroseobacter shibae (strain DSM 16493 / NCIMB 14021 / DFL 12)</name>
    <dbReference type="NCBI Taxonomy" id="398580"/>
    <lineage>
        <taxon>Bacteria</taxon>
        <taxon>Pseudomonadati</taxon>
        <taxon>Pseudomonadota</taxon>
        <taxon>Alphaproteobacteria</taxon>
        <taxon>Rhodobacterales</taxon>
        <taxon>Roseobacteraceae</taxon>
        <taxon>Dinoroseobacter</taxon>
    </lineage>
</organism>
<accession>A8LLT0</accession>
<dbReference type="eggNOG" id="COG2913">
    <property type="taxonomic scope" value="Bacteria"/>
</dbReference>
<evidence type="ECO:0000313" key="5">
    <source>
        <dbReference type="Proteomes" id="UP000006833"/>
    </source>
</evidence>
<protein>
    <recommendedName>
        <fullName evidence="3">Outer membrane protein assembly factor BamE domain-containing protein</fullName>
    </recommendedName>
</protein>
<evidence type="ECO:0000256" key="1">
    <source>
        <dbReference type="ARBA" id="ARBA00022729"/>
    </source>
</evidence>
<dbReference type="Proteomes" id="UP000006833">
    <property type="component" value="Chromosome"/>
</dbReference>
<dbReference type="RefSeq" id="WP_012178388.1">
    <property type="nucleotide sequence ID" value="NC_009952.1"/>
</dbReference>
<dbReference type="AlphaFoldDB" id="A8LLT0"/>
<dbReference type="Pfam" id="PF04355">
    <property type="entry name" value="BamE"/>
    <property type="match status" value="1"/>
</dbReference>
<name>A8LLT0_DINSH</name>
<keyword evidence="1" id="KW-0732">Signal</keyword>
<dbReference type="EMBL" id="CP000830">
    <property type="protein sequence ID" value="ABV93458.1"/>
    <property type="molecule type" value="Genomic_DNA"/>
</dbReference>
<dbReference type="InterPro" id="IPR007450">
    <property type="entry name" value="BamE_dom"/>
</dbReference>
<feature type="domain" description="Outer membrane protein assembly factor BamE" evidence="3">
    <location>
        <begin position="32"/>
        <end position="107"/>
    </location>
</feature>